<dbReference type="InterPro" id="IPR032197">
    <property type="entry name" value="Atg7_N"/>
</dbReference>
<comment type="function">
    <text evidence="7">E1-like activating enzyme involved in the 2 ubiquitin-like systems required for cytoplasm to vacuole transport (Cvt) and autophagy. Activates ATG12 for its conjugation with ATG5 and ATG8 for its conjugation with phosphatidylethanolamine. Both systems are needed for the ATG8 association to Cvt vesicles and autophagosomes membranes. Autophagy is essential for maintenance of amino acid levels and protein synthesis under nitrogen starvation. Required for selective autophagic degradation of the nucleus (nucleophagy) as well as for mitophagy which contributes to regulate mitochondrial quantity and quality by eliminating the mitochondria to a basal level to fulfill cellular energy requirements and preventing excess ROS production.</text>
</comment>
<dbReference type="Pfam" id="PF16420">
    <property type="entry name" value="ATG7_N"/>
    <property type="match status" value="1"/>
</dbReference>
<comment type="caution">
    <text evidence="10">The sequence shown here is derived from an EMBL/GenBank/DDBJ whole genome shotgun (WGS) entry which is preliminary data.</text>
</comment>
<dbReference type="NCBIfam" id="TIGR01381">
    <property type="entry name" value="E1_like_apg7"/>
    <property type="match status" value="1"/>
</dbReference>
<dbReference type="Gene3D" id="3.40.140.70">
    <property type="entry name" value="Ubiquitin-like modifier-activating enzyme ATG7 N-terminal domain"/>
    <property type="match status" value="1"/>
</dbReference>
<dbReference type="InterPro" id="IPR035985">
    <property type="entry name" value="Ubiquitin-activating_enz"/>
</dbReference>
<reference evidence="10 11" key="1">
    <citation type="submission" date="2023-03" db="EMBL/GenBank/DDBJ databases">
        <title>Genome sequence of Lichtheimia ornata CBS 291.66.</title>
        <authorList>
            <person name="Mohabir J.T."/>
            <person name="Shea T.P."/>
            <person name="Kurbessoian T."/>
            <person name="Berby B."/>
            <person name="Fontaine J."/>
            <person name="Livny J."/>
            <person name="Gnirke A."/>
            <person name="Stajich J.E."/>
            <person name="Cuomo C.A."/>
        </authorList>
    </citation>
    <scope>NUCLEOTIDE SEQUENCE [LARGE SCALE GENOMIC DNA]</scope>
    <source>
        <strain evidence="10">CBS 291.66</strain>
    </source>
</reference>
<dbReference type="InterPro" id="IPR042522">
    <property type="entry name" value="Atg7_N_1"/>
</dbReference>
<dbReference type="PANTHER" id="PTHR10953:SF3">
    <property type="entry name" value="UBIQUITIN-LIKE MODIFIER-ACTIVATING ENZYME ATG7"/>
    <property type="match status" value="1"/>
</dbReference>
<keyword evidence="5 7" id="KW-0072">Autophagy</keyword>
<feature type="domain" description="THIF-type NAD/FAD binding fold" evidence="8">
    <location>
        <begin position="324"/>
        <end position="552"/>
    </location>
</feature>
<dbReference type="GO" id="GO:0032446">
    <property type="term" value="P:protein modification by small protein conjugation"/>
    <property type="evidence" value="ECO:0007669"/>
    <property type="project" value="TreeGrafter"/>
</dbReference>
<evidence type="ECO:0000256" key="4">
    <source>
        <dbReference type="ARBA" id="ARBA00022927"/>
    </source>
</evidence>
<keyword evidence="3 7" id="KW-0813">Transport</keyword>
<sequence>MQMTNQHSPVLQFAPFASGVDASFWQSLATKKLNVLKLSDDPQPIHAYYATGKRSRSETALPPHFSVPAQGLDSDNDTRPPFTFGVTGTLYNTNTLEEFKRIDKNKLFQQATQKIWQAIQSGVALDQPSVLTEFIMLTFADLKRYKFYYWFAFPALMPQPDPWLTSATSHPIGDTYSQAEMDTLAQAYQSAGRPSCFFVRNKVEIIHLNQGWHDDLLVGFADPSSTELPGWPLRNLLALLHKHYGIFKCKVLCYRELPGKGIDDTRLLEAELPTSAYYHDKEPKAVGWERNVQGKLAPRMADLGPLMDPLRLADTSVDLNLKLMRWRVMPELDLEKIKKTKCLLLGAGTLGCYVARCLVGWGVRNITFVDNGRVSFSNPVRQPLYQFNDCLEGGSPKAETAAKNLELVQPTVNSAGHALSIPMPGHVATSDAQLEEDISHLEKLVNEHDAVFLLTDSRESRWFPTLLCARANKLVINAALGFDTYLVMRHGSRRRHGLDNPLGCYFCNDVVAPADSLSDRTLDQQCTVTRPGLAAIAGALAVELLVSLIQHPKGIEADSDCILGSVPHQIRGFLGQFHNMLIVGQAYNSCTGCSQKIIDAYDKEPLAFMKKVLADPEYLEQISGIAKLKADSDAMLDHDWEEDDF</sequence>
<evidence type="ECO:0000256" key="6">
    <source>
        <dbReference type="PIRSR" id="PIRSR606285-1"/>
    </source>
</evidence>
<dbReference type="InterPro" id="IPR006285">
    <property type="entry name" value="Atg7"/>
</dbReference>
<dbReference type="PANTHER" id="PTHR10953">
    <property type="entry name" value="UBIQUITIN-ACTIVATING ENZYME E1"/>
    <property type="match status" value="1"/>
</dbReference>
<keyword evidence="7" id="KW-0963">Cytoplasm</keyword>
<evidence type="ECO:0000259" key="8">
    <source>
        <dbReference type="Pfam" id="PF00899"/>
    </source>
</evidence>
<evidence type="ECO:0000313" key="10">
    <source>
        <dbReference type="EMBL" id="KAJ8656926.1"/>
    </source>
</evidence>
<dbReference type="Gene3D" id="3.40.140.100">
    <property type="entry name" value="Ubiquitin-like modifier-activating enzyme ATG7 C-terminal domain"/>
    <property type="match status" value="1"/>
</dbReference>
<dbReference type="GO" id="GO:0019778">
    <property type="term" value="F:Atg12 activating enzyme activity"/>
    <property type="evidence" value="ECO:0007669"/>
    <property type="project" value="TreeGrafter"/>
</dbReference>
<dbReference type="GO" id="GO:0000045">
    <property type="term" value="P:autophagosome assembly"/>
    <property type="evidence" value="ECO:0007669"/>
    <property type="project" value="TreeGrafter"/>
</dbReference>
<dbReference type="GO" id="GO:0006995">
    <property type="term" value="P:cellular response to nitrogen starvation"/>
    <property type="evidence" value="ECO:0007669"/>
    <property type="project" value="TreeGrafter"/>
</dbReference>
<dbReference type="Proteomes" id="UP001234581">
    <property type="component" value="Unassembled WGS sequence"/>
</dbReference>
<feature type="active site" description="Glycyl thioester intermediate" evidence="6">
    <location>
        <position position="526"/>
    </location>
</feature>
<dbReference type="Gene3D" id="3.40.50.720">
    <property type="entry name" value="NAD(P)-binding Rossmann-like Domain"/>
    <property type="match status" value="1"/>
</dbReference>
<evidence type="ECO:0000256" key="1">
    <source>
        <dbReference type="ARBA" id="ARBA00010931"/>
    </source>
</evidence>
<keyword evidence="11" id="KW-1185">Reference proteome</keyword>
<evidence type="ECO:0000256" key="7">
    <source>
        <dbReference type="RuleBase" id="RU366022"/>
    </source>
</evidence>
<dbReference type="FunFam" id="3.40.50.720:FF:000243">
    <property type="entry name" value="Ubiquitin-like modifier-activating enzyme ATG7"/>
    <property type="match status" value="1"/>
</dbReference>
<evidence type="ECO:0000313" key="11">
    <source>
        <dbReference type="Proteomes" id="UP001234581"/>
    </source>
</evidence>
<dbReference type="GO" id="GO:0000422">
    <property type="term" value="P:autophagy of mitochondrion"/>
    <property type="evidence" value="ECO:0007669"/>
    <property type="project" value="TreeGrafter"/>
</dbReference>
<dbReference type="InterPro" id="IPR045886">
    <property type="entry name" value="ThiF/MoeB/HesA"/>
</dbReference>
<dbReference type="GO" id="GO:0000407">
    <property type="term" value="C:phagophore assembly site"/>
    <property type="evidence" value="ECO:0007669"/>
    <property type="project" value="UniProtKB-SubCell"/>
</dbReference>
<evidence type="ECO:0000256" key="2">
    <source>
        <dbReference type="ARBA" id="ARBA00017647"/>
    </source>
</evidence>
<dbReference type="FunFam" id="3.40.140.70:FF:000001">
    <property type="entry name" value="Ubiquitin-like modifier-activating enzyme atg7"/>
    <property type="match status" value="1"/>
</dbReference>
<comment type="similarity">
    <text evidence="1 7">Belongs to the ATG7 family.</text>
</comment>
<evidence type="ECO:0000259" key="9">
    <source>
        <dbReference type="Pfam" id="PF16420"/>
    </source>
</evidence>
<keyword evidence="7" id="KW-0833">Ubl conjugation pathway</keyword>
<dbReference type="GO" id="GO:0015031">
    <property type="term" value="P:protein transport"/>
    <property type="evidence" value="ECO:0007669"/>
    <property type="project" value="UniProtKB-UniRule"/>
</dbReference>
<accession>A0AAD7V1R5</accession>
<dbReference type="RefSeq" id="XP_058341839.1">
    <property type="nucleotide sequence ID" value="XM_058487278.1"/>
</dbReference>
<evidence type="ECO:0000256" key="5">
    <source>
        <dbReference type="ARBA" id="ARBA00023006"/>
    </source>
</evidence>
<organism evidence="10 11">
    <name type="scientific">Lichtheimia ornata</name>
    <dbReference type="NCBI Taxonomy" id="688661"/>
    <lineage>
        <taxon>Eukaryota</taxon>
        <taxon>Fungi</taxon>
        <taxon>Fungi incertae sedis</taxon>
        <taxon>Mucoromycota</taxon>
        <taxon>Mucoromycotina</taxon>
        <taxon>Mucoromycetes</taxon>
        <taxon>Mucorales</taxon>
        <taxon>Lichtheimiaceae</taxon>
        <taxon>Lichtheimia</taxon>
    </lineage>
</organism>
<name>A0AAD7V1R5_9FUNG</name>
<dbReference type="SUPFAM" id="SSF69572">
    <property type="entry name" value="Activating enzymes of the ubiquitin-like proteins"/>
    <property type="match status" value="1"/>
</dbReference>
<dbReference type="GeneID" id="83214669"/>
<comment type="subcellular location">
    <subcellularLocation>
        <location evidence="7">Cytoplasm</location>
    </subcellularLocation>
    <subcellularLocation>
        <location evidence="7">Preautophagosomal structure</location>
    </subcellularLocation>
</comment>
<protein>
    <recommendedName>
        <fullName evidence="2 7">Ubiquitin-like modifier-activating enzyme ATG7</fullName>
    </recommendedName>
    <alternativeName>
        <fullName evidence="7">Autophagy-related protein 7</fullName>
    </alternativeName>
</protein>
<feature type="domain" description="Ubiquitin-like modifier-activating enzyme Atg7 N-terminal" evidence="9">
    <location>
        <begin position="11"/>
        <end position="307"/>
    </location>
</feature>
<comment type="subunit">
    <text evidence="7">Homodimer.</text>
</comment>
<gene>
    <name evidence="10" type="ORF">O0I10_007260</name>
</gene>
<dbReference type="InterPro" id="IPR000594">
    <property type="entry name" value="ThiF_NAD_FAD-bd"/>
</dbReference>
<dbReference type="GO" id="GO:0019779">
    <property type="term" value="F:Atg8 activating enzyme activity"/>
    <property type="evidence" value="ECO:0007669"/>
    <property type="project" value="TreeGrafter"/>
</dbReference>
<keyword evidence="4 7" id="KW-0653">Protein transport</keyword>
<dbReference type="EMBL" id="JARTCD010000035">
    <property type="protein sequence ID" value="KAJ8656926.1"/>
    <property type="molecule type" value="Genomic_DNA"/>
</dbReference>
<dbReference type="AlphaFoldDB" id="A0AAD7V1R5"/>
<dbReference type="InterPro" id="IPR042523">
    <property type="entry name" value="Atg7_N_2"/>
</dbReference>
<proteinExistence type="inferred from homology"/>
<dbReference type="GO" id="GO:0034727">
    <property type="term" value="P:piecemeal microautophagy of the nucleus"/>
    <property type="evidence" value="ECO:0007669"/>
    <property type="project" value="TreeGrafter"/>
</dbReference>
<evidence type="ECO:0000256" key="3">
    <source>
        <dbReference type="ARBA" id="ARBA00022448"/>
    </source>
</evidence>
<dbReference type="Pfam" id="PF00899">
    <property type="entry name" value="ThiF"/>
    <property type="match status" value="1"/>
</dbReference>